<dbReference type="EMBL" id="BIXY01000002">
    <property type="protein sequence ID" value="GCF06724.1"/>
    <property type="molecule type" value="Genomic_DNA"/>
</dbReference>
<feature type="signal peptide" evidence="1">
    <location>
        <begin position="1"/>
        <end position="29"/>
    </location>
</feature>
<sequence>MKKYILSGIFIALCTLFLVACSDSSNSNASPPRGTSSQSSHVTPVTEPKTAILSIPAVAGFYQAIKARNYTLAYSYLTDNATTEKGQRLTKDVFIQMAKAADGDNGPVTDVLINPGSTDSTSMVTTIDRSTHLHYHSHLTLKKDGKLWKIVFLDRI</sequence>
<comment type="caution">
    <text evidence="2">The sequence shown here is derived from an EMBL/GenBank/DDBJ whole genome shotgun (WGS) entry which is preliminary data.</text>
</comment>
<dbReference type="Proteomes" id="UP000322530">
    <property type="component" value="Unassembled WGS sequence"/>
</dbReference>
<feature type="chain" id="PRO_5022714942" description="DUF4878 domain-containing protein" evidence="1">
    <location>
        <begin position="30"/>
        <end position="156"/>
    </location>
</feature>
<name>A0A5A5T705_9CHLR</name>
<proteinExistence type="predicted"/>
<reference evidence="2 3" key="1">
    <citation type="submission" date="2019-01" db="EMBL/GenBank/DDBJ databases">
        <title>Draft genome sequence of Dictyobacter sp. Uno17.</title>
        <authorList>
            <person name="Wang C.M."/>
            <person name="Zheng Y."/>
            <person name="Sakai Y."/>
            <person name="Abe K."/>
            <person name="Yokota A."/>
            <person name="Yabe S."/>
        </authorList>
    </citation>
    <scope>NUCLEOTIDE SEQUENCE [LARGE SCALE GENOMIC DNA]</scope>
    <source>
        <strain evidence="2 3">Uno17</strain>
    </source>
</reference>
<keyword evidence="1" id="KW-0732">Signal</keyword>
<accession>A0A5A5T705</accession>
<protein>
    <recommendedName>
        <fullName evidence="4">DUF4878 domain-containing protein</fullName>
    </recommendedName>
</protein>
<organism evidence="2 3">
    <name type="scientific">Dictyobacter arantiisoli</name>
    <dbReference type="NCBI Taxonomy" id="2014874"/>
    <lineage>
        <taxon>Bacteria</taxon>
        <taxon>Bacillati</taxon>
        <taxon>Chloroflexota</taxon>
        <taxon>Ktedonobacteria</taxon>
        <taxon>Ktedonobacterales</taxon>
        <taxon>Dictyobacteraceae</taxon>
        <taxon>Dictyobacter</taxon>
    </lineage>
</organism>
<evidence type="ECO:0000313" key="2">
    <source>
        <dbReference type="EMBL" id="GCF06724.1"/>
    </source>
</evidence>
<evidence type="ECO:0008006" key="4">
    <source>
        <dbReference type="Google" id="ProtNLM"/>
    </source>
</evidence>
<evidence type="ECO:0000313" key="3">
    <source>
        <dbReference type="Proteomes" id="UP000322530"/>
    </source>
</evidence>
<gene>
    <name evidence="2" type="ORF">KDI_02880</name>
</gene>
<keyword evidence="3" id="KW-1185">Reference proteome</keyword>
<dbReference type="PROSITE" id="PS51257">
    <property type="entry name" value="PROKAR_LIPOPROTEIN"/>
    <property type="match status" value="1"/>
</dbReference>
<evidence type="ECO:0000256" key="1">
    <source>
        <dbReference type="SAM" id="SignalP"/>
    </source>
</evidence>
<dbReference type="AlphaFoldDB" id="A0A5A5T705"/>